<dbReference type="AlphaFoldDB" id="A0A7V9Z074"/>
<organism evidence="4 5">
    <name type="scientific">[Anoxybacillus] calidus</name>
    <dbReference type="NCBI Taxonomy" id="575178"/>
    <lineage>
        <taxon>Bacteria</taxon>
        <taxon>Bacillati</taxon>
        <taxon>Bacillota</taxon>
        <taxon>Bacilli</taxon>
        <taxon>Bacillales</taxon>
        <taxon>Anoxybacillaceae</taxon>
        <taxon>Paranoxybacillus</taxon>
    </lineage>
</organism>
<feature type="domain" description="N-acetyltransferase" evidence="3">
    <location>
        <begin position="5"/>
        <end position="167"/>
    </location>
</feature>
<evidence type="ECO:0000256" key="1">
    <source>
        <dbReference type="ARBA" id="ARBA00022679"/>
    </source>
</evidence>
<keyword evidence="2 4" id="KW-0012">Acyltransferase</keyword>
<gene>
    <name evidence="4" type="ORF">HNQ85_001830</name>
</gene>
<sequence>MNKNLIIRDATKEDLKAIVDIYNSTIPTRMVTADIEPVTVENREKWFFEHTPDFRPIWVVEADGQVCAWLSFQSFYGRPAYRHTAEISIYIDEEYRGKGIGSHLLQRAINECPKLGIKTLLGFIFGHNEPSLKLFYKFGFKKWGHLPKVAELDGIERDLVILGKKIYPQQ</sequence>
<dbReference type="CDD" id="cd04301">
    <property type="entry name" value="NAT_SF"/>
    <property type="match status" value="1"/>
</dbReference>
<keyword evidence="5" id="KW-1185">Reference proteome</keyword>
<dbReference type="PANTHER" id="PTHR43072">
    <property type="entry name" value="N-ACETYLTRANSFERASE"/>
    <property type="match status" value="1"/>
</dbReference>
<dbReference type="EC" id="2.3.1.183" evidence="4"/>
<dbReference type="RefSeq" id="WP_181537369.1">
    <property type="nucleotide sequence ID" value="NZ_JACDUU010000003.1"/>
</dbReference>
<dbReference type="Gene3D" id="3.40.630.30">
    <property type="match status" value="1"/>
</dbReference>
<dbReference type="PANTHER" id="PTHR43072:SF23">
    <property type="entry name" value="UPF0039 PROTEIN C11D3.02C"/>
    <property type="match status" value="1"/>
</dbReference>
<dbReference type="GO" id="GO:0102971">
    <property type="term" value="F:phosphinothricin N-acetyltransferase activity"/>
    <property type="evidence" value="ECO:0007669"/>
    <property type="project" value="UniProtKB-EC"/>
</dbReference>
<dbReference type="Proteomes" id="UP000580891">
    <property type="component" value="Unassembled WGS sequence"/>
</dbReference>
<dbReference type="SUPFAM" id="SSF55729">
    <property type="entry name" value="Acyl-CoA N-acyltransferases (Nat)"/>
    <property type="match status" value="1"/>
</dbReference>
<keyword evidence="1 4" id="KW-0808">Transferase</keyword>
<evidence type="ECO:0000256" key="2">
    <source>
        <dbReference type="ARBA" id="ARBA00023315"/>
    </source>
</evidence>
<name>A0A7V9Z074_9BACL</name>
<evidence type="ECO:0000313" key="4">
    <source>
        <dbReference type="EMBL" id="MBA2871560.1"/>
    </source>
</evidence>
<protein>
    <submittedName>
        <fullName evidence="4">Phosphinothricin acetyltransferase</fullName>
        <ecNumber evidence="4">2.3.1.183</ecNumber>
    </submittedName>
</protein>
<accession>A0A7V9Z074</accession>
<dbReference type="InterPro" id="IPR000182">
    <property type="entry name" value="GNAT_dom"/>
</dbReference>
<evidence type="ECO:0000313" key="5">
    <source>
        <dbReference type="Proteomes" id="UP000580891"/>
    </source>
</evidence>
<comment type="caution">
    <text evidence="4">The sequence shown here is derived from an EMBL/GenBank/DDBJ whole genome shotgun (WGS) entry which is preliminary data.</text>
</comment>
<dbReference type="Pfam" id="PF00583">
    <property type="entry name" value="Acetyltransf_1"/>
    <property type="match status" value="1"/>
</dbReference>
<proteinExistence type="predicted"/>
<dbReference type="InterPro" id="IPR016181">
    <property type="entry name" value="Acyl_CoA_acyltransferase"/>
</dbReference>
<dbReference type="PROSITE" id="PS51186">
    <property type="entry name" value="GNAT"/>
    <property type="match status" value="1"/>
</dbReference>
<evidence type="ECO:0000259" key="3">
    <source>
        <dbReference type="PROSITE" id="PS51186"/>
    </source>
</evidence>
<dbReference type="EMBL" id="JACDUU010000003">
    <property type="protein sequence ID" value="MBA2871560.1"/>
    <property type="molecule type" value="Genomic_DNA"/>
</dbReference>
<reference evidence="4 5" key="1">
    <citation type="submission" date="2020-07" db="EMBL/GenBank/DDBJ databases">
        <title>Genomic Encyclopedia of Type Strains, Phase IV (KMG-IV): sequencing the most valuable type-strain genomes for metagenomic binning, comparative biology and taxonomic classification.</title>
        <authorList>
            <person name="Goeker M."/>
        </authorList>
    </citation>
    <scope>NUCLEOTIDE SEQUENCE [LARGE SCALE GENOMIC DNA]</scope>
    <source>
        <strain evidence="4 5">DSM 25220</strain>
    </source>
</reference>